<keyword evidence="16" id="KW-0812">Transmembrane</keyword>
<evidence type="ECO:0000256" key="11">
    <source>
        <dbReference type="ARBA" id="ARBA00040508"/>
    </source>
</evidence>
<feature type="domain" description="Glycosyltransferase 2-like" evidence="17">
    <location>
        <begin position="49"/>
        <end position="210"/>
    </location>
</feature>
<evidence type="ECO:0000256" key="10">
    <source>
        <dbReference type="ARBA" id="ARBA00037408"/>
    </source>
</evidence>
<comment type="caution">
    <text evidence="18">The sequence shown here is derived from an EMBL/GenBank/DDBJ whole genome shotgun (WGS) entry which is preliminary data.</text>
</comment>
<keyword evidence="8" id="KW-0972">Capsule biogenesis/degradation</keyword>
<sequence>MYEENYPRFLILPWGIYGLVLLVCFFSYTFRWLPKQTKIDTLKEARVIAIIPAYNEDPELLKNTIRSIQEQTFKVQEIHVVDDGSVPEVKPYEAKDVVWHRQENKGKRHAQGCAINHIEEQTVDFILTVDSDSVLAKNAVEKLIMAFEADKEVMGATGFVVTRNYNTNWITRISDINIGVSCFVTRASRSITGSLETTSGALSMYRKEILFDNLPHYLNSGTYSDDRQLCMYSEIAGKAIGVQEALVFSDMPTTFKGLWNQRKRWGKGGWKYFPFQVTNLSVVDLFFPFLGMVQWTTVPAFYLIVAVALSQGHYNFIYFYIVLKLSTRYLEAAIYLLGSPHMKSGEKFLSWLFITPFDFFLTTFVLVFAKFSALFALREDHWLTR</sequence>
<comment type="pathway">
    <text evidence="2">Glycan biosynthesis; hyaluronan biosynthesis.</text>
</comment>
<dbReference type="EMBL" id="JXKQ01000005">
    <property type="protein sequence ID" value="OJG45626.1"/>
    <property type="molecule type" value="Genomic_DNA"/>
</dbReference>
<dbReference type="Proteomes" id="UP000182077">
    <property type="component" value="Unassembled WGS sequence"/>
</dbReference>
<keyword evidence="5" id="KW-1003">Cell membrane</keyword>
<evidence type="ECO:0000256" key="2">
    <source>
        <dbReference type="ARBA" id="ARBA00004698"/>
    </source>
</evidence>
<evidence type="ECO:0000313" key="18">
    <source>
        <dbReference type="EMBL" id="OJG45626.1"/>
    </source>
</evidence>
<dbReference type="InterPro" id="IPR001173">
    <property type="entry name" value="Glyco_trans_2-like"/>
</dbReference>
<dbReference type="InterPro" id="IPR029044">
    <property type="entry name" value="Nucleotide-diphossugar_trans"/>
</dbReference>
<dbReference type="GO" id="GO:0050501">
    <property type="term" value="F:hyaluronan synthase activity"/>
    <property type="evidence" value="ECO:0007669"/>
    <property type="project" value="UniProtKB-EC"/>
</dbReference>
<evidence type="ECO:0000259" key="17">
    <source>
        <dbReference type="Pfam" id="PF00535"/>
    </source>
</evidence>
<dbReference type="SUPFAM" id="SSF53448">
    <property type="entry name" value="Nucleotide-diphospho-sugar transferases"/>
    <property type="match status" value="1"/>
</dbReference>
<keyword evidence="16" id="KW-1133">Transmembrane helix</keyword>
<comment type="catalytic activity">
    <reaction evidence="15">
        <text>N-acetyl-beta-D-glucosaminyl-(1-&gt;4)-[hyaluronan](n) + UDP-alpha-D-glucuronate = [hyaluronan](n+1) + UDP + H(+)</text>
        <dbReference type="Rhea" id="RHEA:12528"/>
        <dbReference type="Rhea" id="RHEA-COMP:12585"/>
        <dbReference type="Rhea" id="RHEA-COMP:12587"/>
        <dbReference type="ChEBI" id="CHEBI:15378"/>
        <dbReference type="ChEBI" id="CHEBI:58052"/>
        <dbReference type="ChEBI" id="CHEBI:58223"/>
        <dbReference type="ChEBI" id="CHEBI:132153"/>
        <dbReference type="ChEBI" id="CHEBI:132154"/>
        <dbReference type="EC" id="2.4.1.212"/>
    </reaction>
</comment>
<evidence type="ECO:0000256" key="6">
    <source>
        <dbReference type="ARBA" id="ARBA00022676"/>
    </source>
</evidence>
<dbReference type="EC" id="2.4.1.212" evidence="4"/>
<evidence type="ECO:0000313" key="19">
    <source>
        <dbReference type="Proteomes" id="UP000182077"/>
    </source>
</evidence>
<accession>A0A1L8TMT7</accession>
<dbReference type="CDD" id="cd06423">
    <property type="entry name" value="CESA_like"/>
    <property type="match status" value="1"/>
</dbReference>
<dbReference type="GO" id="GO:0005886">
    <property type="term" value="C:plasma membrane"/>
    <property type="evidence" value="ECO:0007669"/>
    <property type="project" value="UniProtKB-SubCell"/>
</dbReference>
<evidence type="ECO:0000256" key="5">
    <source>
        <dbReference type="ARBA" id="ARBA00022475"/>
    </source>
</evidence>
<organism evidence="18 19">
    <name type="scientific">Enterococcus hermanniensis</name>
    <dbReference type="NCBI Taxonomy" id="249189"/>
    <lineage>
        <taxon>Bacteria</taxon>
        <taxon>Bacillati</taxon>
        <taxon>Bacillota</taxon>
        <taxon>Bacilli</taxon>
        <taxon>Lactobacillales</taxon>
        <taxon>Enterococcaceae</taxon>
        <taxon>Enterococcus</taxon>
    </lineage>
</organism>
<evidence type="ECO:0000256" key="7">
    <source>
        <dbReference type="ARBA" id="ARBA00022679"/>
    </source>
</evidence>
<protein>
    <recommendedName>
        <fullName evidence="11">Hyaluronan synthase</fullName>
        <ecNumber evidence="4">2.4.1.212</ecNumber>
    </recommendedName>
    <alternativeName>
        <fullName evidence="13">Hyaluronate synthase</fullName>
    </alternativeName>
    <alternativeName>
        <fullName evidence="12">Hyaluronic acid synthase</fullName>
    </alternativeName>
</protein>
<evidence type="ECO:0000256" key="4">
    <source>
        <dbReference type="ARBA" id="ARBA00012207"/>
    </source>
</evidence>
<keyword evidence="19" id="KW-1185">Reference proteome</keyword>
<evidence type="ECO:0000256" key="13">
    <source>
        <dbReference type="ARBA" id="ARBA00043237"/>
    </source>
</evidence>
<feature type="transmembrane region" description="Helical" evidence="16">
    <location>
        <begin position="12"/>
        <end position="33"/>
    </location>
</feature>
<dbReference type="PANTHER" id="PTHR22913">
    <property type="entry name" value="HYALURONAN SYNTHASE"/>
    <property type="match status" value="1"/>
</dbReference>
<comment type="function">
    <text evidence="10">Glycosaminoglycan synthesis. The hyaluronic acid capsule is involved in the pathogenicity of group A Streptococci; it may be the major virulence determinant.</text>
</comment>
<feature type="transmembrane region" description="Helical" evidence="16">
    <location>
        <begin position="348"/>
        <end position="377"/>
    </location>
</feature>
<name>A0A1L8TMT7_9ENTE</name>
<keyword evidence="6" id="KW-0328">Glycosyltransferase</keyword>
<dbReference type="Gene3D" id="3.90.550.10">
    <property type="entry name" value="Spore Coat Polysaccharide Biosynthesis Protein SpsA, Chain A"/>
    <property type="match status" value="1"/>
</dbReference>
<keyword evidence="7" id="KW-0808">Transferase</keyword>
<gene>
    <name evidence="18" type="ORF">RV04_GL001915</name>
</gene>
<evidence type="ECO:0000256" key="12">
    <source>
        <dbReference type="ARBA" id="ARBA00042148"/>
    </source>
</evidence>
<dbReference type="STRING" id="249189.RV04_GL001915"/>
<comment type="similarity">
    <text evidence="3">Belongs to the NodC/HAS family.</text>
</comment>
<evidence type="ECO:0000256" key="16">
    <source>
        <dbReference type="SAM" id="Phobius"/>
    </source>
</evidence>
<reference evidence="18 19" key="1">
    <citation type="submission" date="2014-12" db="EMBL/GenBank/DDBJ databases">
        <title>Draft genome sequences of 29 type strains of Enterococci.</title>
        <authorList>
            <person name="Zhong Z."/>
            <person name="Sun Z."/>
            <person name="Liu W."/>
            <person name="Zhang W."/>
            <person name="Zhang H."/>
        </authorList>
    </citation>
    <scope>NUCLEOTIDE SEQUENCE [LARGE SCALE GENOMIC DNA]</scope>
    <source>
        <strain evidence="18 19">DSM 17122</strain>
    </source>
</reference>
<evidence type="ECO:0000256" key="14">
    <source>
        <dbReference type="ARBA" id="ARBA00047709"/>
    </source>
</evidence>
<dbReference type="GO" id="GO:0030213">
    <property type="term" value="P:hyaluronan biosynthetic process"/>
    <property type="evidence" value="ECO:0007669"/>
    <property type="project" value="TreeGrafter"/>
</dbReference>
<dbReference type="GO" id="GO:0085029">
    <property type="term" value="P:extracellular matrix assembly"/>
    <property type="evidence" value="ECO:0007669"/>
    <property type="project" value="TreeGrafter"/>
</dbReference>
<evidence type="ECO:0000256" key="9">
    <source>
        <dbReference type="ARBA" id="ARBA00023136"/>
    </source>
</evidence>
<dbReference type="Pfam" id="PF00535">
    <property type="entry name" value="Glycos_transf_2"/>
    <property type="match status" value="1"/>
</dbReference>
<evidence type="ECO:0000256" key="1">
    <source>
        <dbReference type="ARBA" id="ARBA00004236"/>
    </source>
</evidence>
<proteinExistence type="inferred from homology"/>
<dbReference type="PANTHER" id="PTHR22913:SF12">
    <property type="entry name" value="MANNURONAN SYNTHASE"/>
    <property type="match status" value="1"/>
</dbReference>
<comment type="catalytic activity">
    <reaction evidence="14">
        <text>[hyaluronan](n) + UDP-N-acetyl-alpha-D-glucosamine = N-acetyl-beta-D-glucosaminyl-(1-&gt;4)-[hyaluronan](n) + UDP + H(+)</text>
        <dbReference type="Rhea" id="RHEA:20465"/>
        <dbReference type="Rhea" id="RHEA-COMP:12583"/>
        <dbReference type="Rhea" id="RHEA-COMP:12585"/>
        <dbReference type="ChEBI" id="CHEBI:15378"/>
        <dbReference type="ChEBI" id="CHEBI:57705"/>
        <dbReference type="ChEBI" id="CHEBI:58223"/>
        <dbReference type="ChEBI" id="CHEBI:132153"/>
        <dbReference type="ChEBI" id="CHEBI:132154"/>
        <dbReference type="EC" id="2.4.1.212"/>
    </reaction>
</comment>
<keyword evidence="9 16" id="KW-0472">Membrane</keyword>
<comment type="subcellular location">
    <subcellularLocation>
        <location evidence="1">Cell membrane</location>
    </subcellularLocation>
</comment>
<evidence type="ECO:0000256" key="8">
    <source>
        <dbReference type="ARBA" id="ARBA00022903"/>
    </source>
</evidence>
<evidence type="ECO:0000256" key="15">
    <source>
        <dbReference type="ARBA" id="ARBA00048168"/>
    </source>
</evidence>
<evidence type="ECO:0000256" key="3">
    <source>
        <dbReference type="ARBA" id="ARBA00006782"/>
    </source>
</evidence>
<dbReference type="AlphaFoldDB" id="A0A1L8TMT7"/>